<dbReference type="SUPFAM" id="SSF53474">
    <property type="entry name" value="alpha/beta-Hydrolases"/>
    <property type="match status" value="1"/>
</dbReference>
<dbReference type="AlphaFoldDB" id="A0A8S9QNI7"/>
<dbReference type="PANTHER" id="PTHR42776">
    <property type="entry name" value="SERINE PEPTIDASE S9 FAMILY MEMBER"/>
    <property type="match status" value="1"/>
</dbReference>
<feature type="compositionally biased region" description="Basic and acidic residues" evidence="3">
    <location>
        <begin position="888"/>
        <end position="897"/>
    </location>
</feature>
<dbReference type="GO" id="GO:0006508">
    <property type="term" value="P:proteolysis"/>
    <property type="evidence" value="ECO:0007669"/>
    <property type="project" value="InterPro"/>
</dbReference>
<name>A0A8S9QNI7_BRACR</name>
<keyword evidence="2" id="KW-0720">Serine protease</keyword>
<evidence type="ECO:0000259" key="4">
    <source>
        <dbReference type="Pfam" id="PF00326"/>
    </source>
</evidence>
<feature type="region of interest" description="Disordered" evidence="3">
    <location>
        <begin position="880"/>
        <end position="921"/>
    </location>
</feature>
<dbReference type="Gene3D" id="3.40.50.1820">
    <property type="entry name" value="alpha/beta hydrolase"/>
    <property type="match status" value="1"/>
</dbReference>
<keyword evidence="1" id="KW-0378">Hydrolase</keyword>
<feature type="compositionally biased region" description="Gly residues" evidence="3">
    <location>
        <begin position="57"/>
        <end position="66"/>
    </location>
</feature>
<dbReference type="InterPro" id="IPR029058">
    <property type="entry name" value="AB_hydrolase_fold"/>
</dbReference>
<evidence type="ECO:0000256" key="2">
    <source>
        <dbReference type="ARBA" id="ARBA00022825"/>
    </source>
</evidence>
<evidence type="ECO:0000256" key="3">
    <source>
        <dbReference type="SAM" id="MobiDB-lite"/>
    </source>
</evidence>
<feature type="domain" description="Peptidase S9 prolyl oligopeptidase catalytic" evidence="4">
    <location>
        <begin position="724"/>
        <end position="874"/>
    </location>
</feature>
<evidence type="ECO:0000313" key="6">
    <source>
        <dbReference type="Proteomes" id="UP000712600"/>
    </source>
</evidence>
<organism evidence="5 6">
    <name type="scientific">Brassica cretica</name>
    <name type="common">Mustard</name>
    <dbReference type="NCBI Taxonomy" id="69181"/>
    <lineage>
        <taxon>Eukaryota</taxon>
        <taxon>Viridiplantae</taxon>
        <taxon>Streptophyta</taxon>
        <taxon>Embryophyta</taxon>
        <taxon>Tracheophyta</taxon>
        <taxon>Spermatophyta</taxon>
        <taxon>Magnoliopsida</taxon>
        <taxon>eudicotyledons</taxon>
        <taxon>Gunneridae</taxon>
        <taxon>Pentapetalae</taxon>
        <taxon>rosids</taxon>
        <taxon>malvids</taxon>
        <taxon>Brassicales</taxon>
        <taxon>Brassicaceae</taxon>
        <taxon>Brassiceae</taxon>
        <taxon>Brassica</taxon>
    </lineage>
</organism>
<dbReference type="Pfam" id="PF00326">
    <property type="entry name" value="Peptidase_S9"/>
    <property type="match status" value="1"/>
</dbReference>
<proteinExistence type="predicted"/>
<dbReference type="Proteomes" id="UP000712600">
    <property type="component" value="Unassembled WGS sequence"/>
</dbReference>
<dbReference type="SUPFAM" id="SSF82171">
    <property type="entry name" value="DPP6 N-terminal domain-like"/>
    <property type="match status" value="1"/>
</dbReference>
<feature type="region of interest" description="Disordered" evidence="3">
    <location>
        <begin position="51"/>
        <end position="72"/>
    </location>
</feature>
<keyword evidence="2" id="KW-0645">Protease</keyword>
<dbReference type="PANTHER" id="PTHR42776:SF28">
    <property type="entry name" value="GLUTAMYL ENDOPEPTIDASE, CHLOROPLASTIC-RELATED"/>
    <property type="match status" value="1"/>
</dbReference>
<dbReference type="GO" id="GO:0004252">
    <property type="term" value="F:serine-type endopeptidase activity"/>
    <property type="evidence" value="ECO:0007669"/>
    <property type="project" value="TreeGrafter"/>
</dbReference>
<gene>
    <name evidence="5" type="ORF">F2Q69_00010264</name>
</gene>
<dbReference type="Pfam" id="PF07676">
    <property type="entry name" value="PD40"/>
    <property type="match status" value="2"/>
</dbReference>
<dbReference type="InterPro" id="IPR001375">
    <property type="entry name" value="Peptidase_S9_cat"/>
</dbReference>
<reference evidence="5" key="1">
    <citation type="submission" date="2019-12" db="EMBL/GenBank/DDBJ databases">
        <title>Genome sequencing and annotation of Brassica cretica.</title>
        <authorList>
            <person name="Studholme D.J."/>
            <person name="Sarris P."/>
        </authorList>
    </citation>
    <scope>NUCLEOTIDE SEQUENCE</scope>
    <source>
        <strain evidence="5">PFS-109/04</strain>
        <tissue evidence="5">Leaf</tissue>
    </source>
</reference>
<comment type="caution">
    <text evidence="5">The sequence shown here is derived from an EMBL/GenBank/DDBJ whole genome shotgun (WGS) entry which is preliminary data.</text>
</comment>
<evidence type="ECO:0000256" key="1">
    <source>
        <dbReference type="ARBA" id="ARBA00022801"/>
    </source>
</evidence>
<dbReference type="EMBL" id="QGKX02000996">
    <property type="protein sequence ID" value="KAF3555472.1"/>
    <property type="molecule type" value="Genomic_DNA"/>
</dbReference>
<dbReference type="Gene3D" id="2.120.10.30">
    <property type="entry name" value="TolB, C-terminal domain"/>
    <property type="match status" value="1"/>
</dbReference>
<accession>A0A8S9QNI7</accession>
<dbReference type="InterPro" id="IPR011659">
    <property type="entry name" value="WD40"/>
</dbReference>
<protein>
    <recommendedName>
        <fullName evidence="4">Peptidase S9 prolyl oligopeptidase catalytic domain-containing protein</fullName>
    </recommendedName>
</protein>
<dbReference type="InterPro" id="IPR011042">
    <property type="entry name" value="6-blade_b-propeller_TolB-like"/>
</dbReference>
<evidence type="ECO:0000313" key="5">
    <source>
        <dbReference type="EMBL" id="KAF3555472.1"/>
    </source>
</evidence>
<sequence length="921" mass="101471">MIRFHRVCFHRASLSPLCHLSPPSASPKLSTLRCARGRRFMTSRSASRLSCLAPVSPGGGEDGGGSSSNVSVSVSATATEDDELALGTGYRLPPPEIRDIVDAPPVPALSFSPHRDKILFLKRRALPPLADLARPEEKLAGVRIDGYCNTRSRMSFYTGLGIHQLLPDGTLSPEKEITGIPDGGKINYVTWSNDGKHMAFSIRIDEDGNSSIHQLLPDGTLSPEKEVTGIPDGGKINFVTWSNDGKHLAFNIRIDEDGNSRKPIVWVADVETGESIPLFKSQDIYLDAIFEGFVWIDDSTLLVSTIPSSRGDPPKKPLVPPGPKTLSNEKSNVVLVRTFQDLLKDEYDADLFDYYATSQLVLASLDGTAKEVGPPAVYTSLDLRQTISTCWFLHFTGHILSLYLVVDFQRRWKSGQLMCAERNAFNKLASRQAVNTLLGRDTRRRGISWRDDTLALVYESWYKTRRTRTWVISPGSNDVSPRLLFDRSSEDVYSDPGSTMLRRTAAGAYVIAKIKKENDNSTYVLLNGRGATPQGNVPFLDLFDIRGFENGGAEDSDIKGAKTENTQYFLQLWPDRKVQQITNFPHPYPQLASLQKEMISKDAASQVRGSPNEFAGIGSTSALLWLARRYQSFSNSLLFKSPGVYFVELVDLLPYGFFCILQSKDAASQVRGSPNEFAGIGSTSALLWLARRFAILSGPTIPVIGEGDEEANDSNWLQLASAEAAVDEVVRRGVAHPSKIAVSGHSYGAFMTANLLAPHLFSCGIARSGAYNRTLTPFGFQNEDRTLWEATNVYVEMSPFMSANKIKKPILIIHGEEDNNPGTLTMQSDRFFNALKGHGALCRLVILPHESHGYSARESIMHNLWETDRWLKKYCVPNTSDADSSPDQSKEGSDSADKVVTATGGGNPEIEDQSKLTRSLL</sequence>